<dbReference type="Pfam" id="PF24764">
    <property type="entry name" value="rva_4"/>
    <property type="match status" value="1"/>
</dbReference>
<feature type="compositionally biased region" description="Acidic residues" evidence="1">
    <location>
        <begin position="203"/>
        <end position="226"/>
    </location>
</feature>
<dbReference type="InterPro" id="IPR058913">
    <property type="entry name" value="Integrase_dom_put"/>
</dbReference>
<evidence type="ECO:0000259" key="2">
    <source>
        <dbReference type="Pfam" id="PF24764"/>
    </source>
</evidence>
<reference evidence="3 4" key="1">
    <citation type="submission" date="2024-05" db="EMBL/GenBank/DDBJ databases">
        <title>A draft genome resource for the thread blight pathogen Marasmius tenuissimus strain MS-2.</title>
        <authorList>
            <person name="Yulfo-Soto G.E."/>
            <person name="Baruah I.K."/>
            <person name="Amoako-Attah I."/>
            <person name="Bukari Y."/>
            <person name="Meinhardt L.W."/>
            <person name="Bailey B.A."/>
            <person name="Cohen S.P."/>
        </authorList>
    </citation>
    <scope>NUCLEOTIDE SEQUENCE [LARGE SCALE GENOMIC DNA]</scope>
    <source>
        <strain evidence="3 4">MS-2</strain>
    </source>
</reference>
<dbReference type="EMBL" id="JBBXMP010000771">
    <property type="protein sequence ID" value="KAL0056980.1"/>
    <property type="molecule type" value="Genomic_DNA"/>
</dbReference>
<dbReference type="PANTHER" id="PTHR46791">
    <property type="entry name" value="EXPRESSED PROTEIN"/>
    <property type="match status" value="1"/>
</dbReference>
<evidence type="ECO:0000313" key="3">
    <source>
        <dbReference type="EMBL" id="KAL0056980.1"/>
    </source>
</evidence>
<organism evidence="3 4">
    <name type="scientific">Marasmius tenuissimus</name>
    <dbReference type="NCBI Taxonomy" id="585030"/>
    <lineage>
        <taxon>Eukaryota</taxon>
        <taxon>Fungi</taxon>
        <taxon>Dikarya</taxon>
        <taxon>Basidiomycota</taxon>
        <taxon>Agaricomycotina</taxon>
        <taxon>Agaricomycetes</taxon>
        <taxon>Agaricomycetidae</taxon>
        <taxon>Agaricales</taxon>
        <taxon>Marasmiineae</taxon>
        <taxon>Marasmiaceae</taxon>
        <taxon>Marasmius</taxon>
    </lineage>
</organism>
<evidence type="ECO:0000256" key="1">
    <source>
        <dbReference type="SAM" id="MobiDB-lite"/>
    </source>
</evidence>
<name>A0ABR2Z6M0_9AGAR</name>
<dbReference type="Proteomes" id="UP001437256">
    <property type="component" value="Unassembled WGS sequence"/>
</dbReference>
<accession>A0ABR2Z6M0</accession>
<proteinExistence type="predicted"/>
<comment type="caution">
    <text evidence="3">The sequence shown here is derived from an EMBL/GenBank/DDBJ whole genome shotgun (WGS) entry which is preliminary data.</text>
</comment>
<evidence type="ECO:0000313" key="4">
    <source>
        <dbReference type="Proteomes" id="UP001437256"/>
    </source>
</evidence>
<keyword evidence="4" id="KW-1185">Reference proteome</keyword>
<feature type="region of interest" description="Disordered" evidence="1">
    <location>
        <begin position="179"/>
        <end position="231"/>
    </location>
</feature>
<gene>
    <name evidence="3" type="ORF">AAF712_016403</name>
</gene>
<feature type="compositionally biased region" description="Basic and acidic residues" evidence="1">
    <location>
        <begin position="179"/>
        <end position="193"/>
    </location>
</feature>
<protein>
    <recommendedName>
        <fullName evidence="2">Integrase core domain-containing protein</fullName>
    </recommendedName>
</protein>
<feature type="domain" description="Integrase core" evidence="2">
    <location>
        <begin position="73"/>
        <end position="148"/>
    </location>
</feature>
<sequence>MDDFVPLPAPSANIPWSPNVLNAAQRLSAIFTKAVVVLGQEAEAGRLAIHKELIEHEARPLLEALEVEAATEVIHGIVDGYGRDVMGLHASTNNRAGTVLQVFHGAVEHYGTPSRTRGDYGTENKLVALYMILTRGANRGSFIWGSRLSDNEEQDMRFLGMTTEGVYIDDCTGMTSSEIHDHYGADTDHHERPSSQTGAGNLSDEDFSDVSESELDSGDEDSDLEGIDLPPSARQVFDGLDGLMQRVHVKRYPCPFNQDELGLFIQALATAEEEDLEPRGFGVLPEEWENGRYPAYELLKTGKKGTKELRVDLPDHVWRPRAMKWARALVLMEYMLESSSH</sequence>
<dbReference type="PANTHER" id="PTHR46791:SF5">
    <property type="entry name" value="CLR5 DOMAIN-CONTAINING PROTEIN-RELATED"/>
    <property type="match status" value="1"/>
</dbReference>